<keyword evidence="6" id="KW-0560">Oxidoreductase</keyword>
<evidence type="ECO:0000256" key="7">
    <source>
        <dbReference type="SAM" id="MobiDB-lite"/>
    </source>
</evidence>
<evidence type="ECO:0000256" key="4">
    <source>
        <dbReference type="ARBA" id="ARBA00022490"/>
    </source>
</evidence>
<protein>
    <recommendedName>
        <fullName evidence="3">Putative monooxygenase p33MONOX</fullName>
    </recommendedName>
</protein>
<gene>
    <name evidence="8" type="primary">KIAA1191</name>
    <name evidence="8" type="synonym">kiaa1191</name>
</gene>
<dbReference type="CTD" id="57179"/>
<name>A0A8C4SXT1_ERPCA</name>
<feature type="region of interest" description="Disordered" evidence="7">
    <location>
        <begin position="161"/>
        <end position="248"/>
    </location>
</feature>
<reference evidence="8" key="1">
    <citation type="submission" date="2021-06" db="EMBL/GenBank/DDBJ databases">
        <authorList>
            <consortium name="Wellcome Sanger Institute Data Sharing"/>
        </authorList>
    </citation>
    <scope>NUCLEOTIDE SEQUENCE [LARGE SCALE GENOMIC DNA]</scope>
</reference>
<feature type="compositionally biased region" description="Low complexity" evidence="7">
    <location>
        <begin position="173"/>
        <end position="188"/>
    </location>
</feature>
<dbReference type="GeneTree" id="ENSGT00390000000537"/>
<dbReference type="PANTHER" id="PTHR28342">
    <property type="entry name" value="MONOOXYGENASE P33MONOX-RELATED"/>
    <property type="match status" value="1"/>
</dbReference>
<accession>A0A8C4SXT1</accession>
<organism evidence="8 9">
    <name type="scientific">Erpetoichthys calabaricus</name>
    <name type="common">Rope fish</name>
    <name type="synonym">Calamoichthys calabaricus</name>
    <dbReference type="NCBI Taxonomy" id="27687"/>
    <lineage>
        <taxon>Eukaryota</taxon>
        <taxon>Metazoa</taxon>
        <taxon>Chordata</taxon>
        <taxon>Craniata</taxon>
        <taxon>Vertebrata</taxon>
        <taxon>Euteleostomi</taxon>
        <taxon>Actinopterygii</taxon>
        <taxon>Polypteriformes</taxon>
        <taxon>Polypteridae</taxon>
        <taxon>Erpetoichthys</taxon>
    </lineage>
</organism>
<dbReference type="OrthoDB" id="8935954at2759"/>
<evidence type="ECO:0000313" key="9">
    <source>
        <dbReference type="Proteomes" id="UP000694620"/>
    </source>
</evidence>
<evidence type="ECO:0000256" key="1">
    <source>
        <dbReference type="ARBA" id="ARBA00004496"/>
    </source>
</evidence>
<reference evidence="8" key="3">
    <citation type="submission" date="2025-09" db="UniProtKB">
        <authorList>
            <consortium name="Ensembl"/>
        </authorList>
    </citation>
    <scope>IDENTIFICATION</scope>
</reference>
<dbReference type="PANTHER" id="PTHR28342:SF1">
    <property type="entry name" value="MONOOXYGENASE P33MONOX-RELATED"/>
    <property type="match status" value="1"/>
</dbReference>
<evidence type="ECO:0000256" key="6">
    <source>
        <dbReference type="ARBA" id="ARBA00023002"/>
    </source>
</evidence>
<reference evidence="8" key="2">
    <citation type="submission" date="2025-08" db="UniProtKB">
        <authorList>
            <consortium name="Ensembl"/>
        </authorList>
    </citation>
    <scope>IDENTIFICATION</scope>
</reference>
<evidence type="ECO:0000256" key="5">
    <source>
        <dbReference type="ARBA" id="ARBA00022857"/>
    </source>
</evidence>
<comment type="similarity">
    <text evidence="2">Belongs to the P33MONOX family.</text>
</comment>
<dbReference type="Ensembl" id="ENSECRT00000023952.1">
    <property type="protein sequence ID" value="ENSECRP00000023448.1"/>
    <property type="gene ID" value="ENSECRG00000015869.1"/>
</dbReference>
<proteinExistence type="inferred from homology"/>
<feature type="region of interest" description="Disordered" evidence="7">
    <location>
        <begin position="75"/>
        <end position="94"/>
    </location>
</feature>
<keyword evidence="9" id="KW-1185">Reference proteome</keyword>
<evidence type="ECO:0000256" key="3">
    <source>
        <dbReference type="ARBA" id="ARBA00016432"/>
    </source>
</evidence>
<dbReference type="AlphaFoldDB" id="A0A8C4SXT1"/>
<dbReference type="Pfam" id="PF15302">
    <property type="entry name" value="P33MONOX"/>
    <property type="match status" value="1"/>
</dbReference>
<dbReference type="GeneID" id="114660401"/>
<keyword evidence="5" id="KW-0521">NADP</keyword>
<comment type="subcellular location">
    <subcellularLocation>
        <location evidence="1">Cytoplasm</location>
    </subcellularLocation>
</comment>
<sequence>MSGRPSELPALESSASEGLLGQISLPVGIVRRAFSYDDALDDLAPMTPPPSDIGSNILWKNPVIPERKYQHLSEVDESSGVIAPPTSSSSMEVIDKPPVPVVKAKATSIIMNSLITKQTQESMQRFERQAGLTDTGYTPHKGLTAEDTRYHRVAEAMHKLKMQSADSKDEKQSTSTQSTPSGTPQTSPKQKRRGWFSQSSSASLTSSDFSSSNSSVDLGTGEGTAMDKWSIFGPRPASQKSSSDPRGFALQSYLGAQKPSPMEIMRAQATLAPEEPANLKPPKMDIPVIEEKKHVPRSHNLKPRDMNVLTPSGF</sequence>
<dbReference type="GO" id="GO:0016491">
    <property type="term" value="F:oxidoreductase activity"/>
    <property type="evidence" value="ECO:0007669"/>
    <property type="project" value="UniProtKB-KW"/>
</dbReference>
<dbReference type="InterPro" id="IPR026759">
    <property type="entry name" value="P33MONOX"/>
</dbReference>
<keyword evidence="4" id="KW-0963">Cytoplasm</keyword>
<evidence type="ECO:0000256" key="2">
    <source>
        <dbReference type="ARBA" id="ARBA00008758"/>
    </source>
</evidence>
<dbReference type="Proteomes" id="UP000694620">
    <property type="component" value="Chromosome 11"/>
</dbReference>
<evidence type="ECO:0000313" key="8">
    <source>
        <dbReference type="Ensembl" id="ENSECRP00000023448.1"/>
    </source>
</evidence>
<dbReference type="RefSeq" id="XP_028668915.1">
    <property type="nucleotide sequence ID" value="XM_028813082.2"/>
</dbReference>
<dbReference type="GO" id="GO:0005737">
    <property type="term" value="C:cytoplasm"/>
    <property type="evidence" value="ECO:0007669"/>
    <property type="project" value="UniProtKB-SubCell"/>
</dbReference>
<feature type="compositionally biased region" description="Low complexity" evidence="7">
    <location>
        <begin position="197"/>
        <end position="215"/>
    </location>
</feature>